<evidence type="ECO:0008006" key="4">
    <source>
        <dbReference type="Google" id="ProtNLM"/>
    </source>
</evidence>
<proteinExistence type="predicted"/>
<evidence type="ECO:0000313" key="3">
    <source>
        <dbReference type="Proteomes" id="UP000663570"/>
    </source>
</evidence>
<keyword evidence="3" id="KW-1185">Reference proteome</keyword>
<dbReference type="RefSeq" id="WP_206255049.1">
    <property type="nucleotide sequence ID" value="NZ_CP071060.1"/>
</dbReference>
<evidence type="ECO:0000313" key="2">
    <source>
        <dbReference type="EMBL" id="QSI77668.1"/>
    </source>
</evidence>
<reference evidence="2 3" key="1">
    <citation type="submission" date="2021-02" db="EMBL/GenBank/DDBJ databases">
        <title>Niveibacterium changnyeongensis HC41.</title>
        <authorList>
            <person name="Kang M."/>
        </authorList>
    </citation>
    <scope>NUCLEOTIDE SEQUENCE [LARGE SCALE GENOMIC DNA]</scope>
    <source>
        <strain evidence="2 3">HC41</strain>
    </source>
</reference>
<evidence type="ECO:0000256" key="1">
    <source>
        <dbReference type="SAM" id="Coils"/>
    </source>
</evidence>
<dbReference type="Gene3D" id="1.20.5.340">
    <property type="match status" value="1"/>
</dbReference>
<organism evidence="2 3">
    <name type="scientific">Niveibacterium microcysteis</name>
    <dbReference type="NCBI Taxonomy" id="2811415"/>
    <lineage>
        <taxon>Bacteria</taxon>
        <taxon>Pseudomonadati</taxon>
        <taxon>Pseudomonadota</taxon>
        <taxon>Betaproteobacteria</taxon>
        <taxon>Rhodocyclales</taxon>
        <taxon>Rhodocyclaceae</taxon>
        <taxon>Niveibacterium</taxon>
    </lineage>
</organism>
<sequence>MEQELSALEAKLDTLVRQVQTLRADNLSLRERVVTLEADNQRLKAKVEVATSRIESVLAMIPDGAVS</sequence>
<feature type="coiled-coil region" evidence="1">
    <location>
        <begin position="5"/>
        <end position="53"/>
    </location>
</feature>
<protein>
    <recommendedName>
        <fullName evidence="4">Cell division protein ZapB</fullName>
    </recommendedName>
</protein>
<name>A0ABX7MAA9_9RHOO</name>
<gene>
    <name evidence="2" type="ORF">JY500_03150</name>
</gene>
<keyword evidence="1" id="KW-0175">Coiled coil</keyword>
<accession>A0ABX7MAA9</accession>
<dbReference type="EMBL" id="CP071060">
    <property type="protein sequence ID" value="QSI77668.1"/>
    <property type="molecule type" value="Genomic_DNA"/>
</dbReference>
<dbReference type="Proteomes" id="UP000663570">
    <property type="component" value="Chromosome"/>
</dbReference>